<accession>A0A9W6BDC1</accession>
<organism evidence="1 2">
    <name type="scientific">Pleodorina starrii</name>
    <dbReference type="NCBI Taxonomy" id="330485"/>
    <lineage>
        <taxon>Eukaryota</taxon>
        <taxon>Viridiplantae</taxon>
        <taxon>Chlorophyta</taxon>
        <taxon>core chlorophytes</taxon>
        <taxon>Chlorophyceae</taxon>
        <taxon>CS clade</taxon>
        <taxon>Chlamydomonadales</taxon>
        <taxon>Volvocaceae</taxon>
        <taxon>Pleodorina</taxon>
    </lineage>
</organism>
<evidence type="ECO:0000313" key="1">
    <source>
        <dbReference type="EMBL" id="GLC49476.1"/>
    </source>
</evidence>
<reference evidence="1 2" key="1">
    <citation type="journal article" date="2023" name="Commun. Biol.">
        <title>Reorganization of the ancestral sex-determining regions during the evolution of trioecy in Pleodorina starrii.</title>
        <authorList>
            <person name="Takahashi K."/>
            <person name="Suzuki S."/>
            <person name="Kawai-Toyooka H."/>
            <person name="Yamamoto K."/>
            <person name="Hamaji T."/>
            <person name="Ootsuki R."/>
            <person name="Yamaguchi H."/>
            <person name="Kawachi M."/>
            <person name="Higashiyama T."/>
            <person name="Nozaki H."/>
        </authorList>
    </citation>
    <scope>NUCLEOTIDE SEQUENCE [LARGE SCALE GENOMIC DNA]</scope>
    <source>
        <strain evidence="1 2">NIES-4479</strain>
    </source>
</reference>
<proteinExistence type="predicted"/>
<keyword evidence="2" id="KW-1185">Reference proteome</keyword>
<dbReference type="EMBL" id="BRXU01000002">
    <property type="protein sequence ID" value="GLC49476.1"/>
    <property type="molecule type" value="Genomic_DNA"/>
</dbReference>
<comment type="caution">
    <text evidence="1">The sequence shown here is derived from an EMBL/GenBank/DDBJ whole genome shotgun (WGS) entry which is preliminary data.</text>
</comment>
<evidence type="ECO:0000313" key="2">
    <source>
        <dbReference type="Proteomes" id="UP001165080"/>
    </source>
</evidence>
<gene>
    <name evidence="1" type="primary">PLEST006593</name>
    <name evidence="1" type="ORF">PLESTB_000223100</name>
</gene>
<dbReference type="Proteomes" id="UP001165080">
    <property type="component" value="Unassembled WGS sequence"/>
</dbReference>
<protein>
    <submittedName>
        <fullName evidence="1">Uncharacterized protein</fullName>
    </submittedName>
</protein>
<name>A0A9W6BDC1_9CHLO</name>
<dbReference type="AlphaFoldDB" id="A0A9W6BDC1"/>
<sequence>MTPVTMPTPLHPTIVGRDDILLPRPQHFTADTASTSALDAAAAAIWAPSAVSAMWAACAEKALLNGNDGSTHLLDATNMDATLPQLQQSPPLPSALPSSFSAALSMNTAAAAIWGPSAVSAMWAACAEKALLNGNDGSTHLLDATNMDATLPQLQQSPPLPSALPSSFSAALSMNTAAAAIWGPSAVSAMWAAFAEKALQGDDDDGGVALSGAVYSDATLPLHPVHPGQQSFPAPPSQLVPGGDIGVAAVYSDVVEDVPQQDVHQREWGLGPHINYARNGFNWLVDALVDLFSRTRSSPPDSTAPRRRSPQLRLRSCCPLLPCLPAAIRFHRADGV</sequence>